<dbReference type="EMBL" id="JACJIB010000009">
    <property type="protein sequence ID" value="MBA8915451.1"/>
    <property type="molecule type" value="Genomic_DNA"/>
</dbReference>
<proteinExistence type="predicted"/>
<organism evidence="2 3">
    <name type="scientific">Methylorubrum thiocyanatum</name>
    <dbReference type="NCBI Taxonomy" id="47958"/>
    <lineage>
        <taxon>Bacteria</taxon>
        <taxon>Pseudomonadati</taxon>
        <taxon>Pseudomonadota</taxon>
        <taxon>Alphaproteobacteria</taxon>
        <taxon>Hyphomicrobiales</taxon>
        <taxon>Methylobacteriaceae</taxon>
        <taxon>Methylorubrum</taxon>
    </lineage>
</organism>
<reference evidence="2 3" key="1">
    <citation type="submission" date="2020-08" db="EMBL/GenBank/DDBJ databases">
        <title>Genomic Encyclopedia of Type Strains, Phase IV (KMG-IV): sequencing the most valuable type-strain genomes for metagenomic binning, comparative biology and taxonomic classification.</title>
        <authorList>
            <person name="Goeker M."/>
        </authorList>
    </citation>
    <scope>NUCLEOTIDE SEQUENCE [LARGE SCALE GENOMIC DNA]</scope>
    <source>
        <strain evidence="2 3">DSM 11490</strain>
    </source>
</reference>
<dbReference type="Proteomes" id="UP000543554">
    <property type="component" value="Unassembled WGS sequence"/>
</dbReference>
<evidence type="ECO:0000313" key="2">
    <source>
        <dbReference type="EMBL" id="MBA8915451.1"/>
    </source>
</evidence>
<sequence length="96" mass="10309">MHPLVGGDHGIDRAFGEGAGDVMGQPAVERQLSVGERLLSDDGRGGSDPVFAACLSLLHIILPMRGYSDRDPGSVSRLVGPWKQDRRSRSLKRGDV</sequence>
<dbReference type="AlphaFoldDB" id="A0AA40VEB4"/>
<gene>
    <name evidence="2" type="ORF">HNR51_004557</name>
</gene>
<feature type="compositionally biased region" description="Basic and acidic residues" evidence="1">
    <location>
        <begin position="83"/>
        <end position="96"/>
    </location>
</feature>
<dbReference type="RefSeq" id="WP_182556405.1">
    <property type="nucleotide sequence ID" value="NZ_BPRF01000014.1"/>
</dbReference>
<evidence type="ECO:0000313" key="3">
    <source>
        <dbReference type="Proteomes" id="UP000543554"/>
    </source>
</evidence>
<accession>A0AA40VEB4</accession>
<keyword evidence="3" id="KW-1185">Reference proteome</keyword>
<comment type="caution">
    <text evidence="2">The sequence shown here is derived from an EMBL/GenBank/DDBJ whole genome shotgun (WGS) entry which is preliminary data.</text>
</comment>
<feature type="region of interest" description="Disordered" evidence="1">
    <location>
        <begin position="67"/>
        <end position="96"/>
    </location>
</feature>
<protein>
    <submittedName>
        <fullName evidence="2">Uncharacterized protein</fullName>
    </submittedName>
</protein>
<name>A0AA40VEB4_9HYPH</name>
<evidence type="ECO:0000256" key="1">
    <source>
        <dbReference type="SAM" id="MobiDB-lite"/>
    </source>
</evidence>